<dbReference type="HOGENOM" id="CLU_045422_0_0_1"/>
<reference evidence="3" key="1">
    <citation type="journal article" date="2014" name="Proc. Natl. Acad. Sci. U.S.A.">
        <title>Extensive sampling of basidiomycete genomes demonstrates inadequacy of the white-rot/brown-rot paradigm for wood decay fungi.</title>
        <authorList>
            <person name="Riley R."/>
            <person name="Salamov A.A."/>
            <person name="Brown D.W."/>
            <person name="Nagy L.G."/>
            <person name="Floudas D."/>
            <person name="Held B.W."/>
            <person name="Levasseur A."/>
            <person name="Lombard V."/>
            <person name="Morin E."/>
            <person name="Otillar R."/>
            <person name="Lindquist E.A."/>
            <person name="Sun H."/>
            <person name="LaButti K.M."/>
            <person name="Schmutz J."/>
            <person name="Jabbour D."/>
            <person name="Luo H."/>
            <person name="Baker S.E."/>
            <person name="Pisabarro A.G."/>
            <person name="Walton J.D."/>
            <person name="Blanchette R.A."/>
            <person name="Henrissat B."/>
            <person name="Martin F."/>
            <person name="Cullen D."/>
            <person name="Hibbett D.S."/>
            <person name="Grigoriev I.V."/>
        </authorList>
    </citation>
    <scope>NUCLEOTIDE SEQUENCE [LARGE SCALE GENOMIC DNA]</scope>
    <source>
        <strain evidence="3">CBS 339.88</strain>
    </source>
</reference>
<name>A0A067T333_GALM3</name>
<accession>A0A067T333</accession>
<keyword evidence="3" id="KW-1185">Reference proteome</keyword>
<feature type="compositionally biased region" description="Low complexity" evidence="1">
    <location>
        <begin position="360"/>
        <end position="379"/>
    </location>
</feature>
<feature type="compositionally biased region" description="Polar residues" evidence="1">
    <location>
        <begin position="276"/>
        <end position="292"/>
    </location>
</feature>
<protein>
    <submittedName>
        <fullName evidence="2">Uncharacterized protein</fullName>
    </submittedName>
</protein>
<feature type="compositionally biased region" description="Low complexity" evidence="1">
    <location>
        <begin position="246"/>
        <end position="264"/>
    </location>
</feature>
<evidence type="ECO:0000256" key="1">
    <source>
        <dbReference type="SAM" id="MobiDB-lite"/>
    </source>
</evidence>
<feature type="compositionally biased region" description="Low complexity" evidence="1">
    <location>
        <begin position="200"/>
        <end position="213"/>
    </location>
</feature>
<proteinExistence type="predicted"/>
<dbReference type="Proteomes" id="UP000027222">
    <property type="component" value="Unassembled WGS sequence"/>
</dbReference>
<feature type="compositionally biased region" description="Basic and acidic residues" evidence="1">
    <location>
        <begin position="105"/>
        <end position="129"/>
    </location>
</feature>
<dbReference type="OrthoDB" id="3066311at2759"/>
<feature type="region of interest" description="Disordered" evidence="1">
    <location>
        <begin position="455"/>
        <end position="479"/>
    </location>
</feature>
<organism evidence="2 3">
    <name type="scientific">Galerina marginata (strain CBS 339.88)</name>
    <dbReference type="NCBI Taxonomy" id="685588"/>
    <lineage>
        <taxon>Eukaryota</taxon>
        <taxon>Fungi</taxon>
        <taxon>Dikarya</taxon>
        <taxon>Basidiomycota</taxon>
        <taxon>Agaricomycotina</taxon>
        <taxon>Agaricomycetes</taxon>
        <taxon>Agaricomycetidae</taxon>
        <taxon>Agaricales</taxon>
        <taxon>Agaricineae</taxon>
        <taxon>Strophariaceae</taxon>
        <taxon>Galerina</taxon>
    </lineage>
</organism>
<feature type="compositionally biased region" description="Polar residues" evidence="1">
    <location>
        <begin position="305"/>
        <end position="315"/>
    </location>
</feature>
<feature type="compositionally biased region" description="Polar residues" evidence="1">
    <location>
        <begin position="455"/>
        <end position="469"/>
    </location>
</feature>
<evidence type="ECO:0000313" key="2">
    <source>
        <dbReference type="EMBL" id="KDR73418.1"/>
    </source>
</evidence>
<sequence length="499" mass="54390">MSMPNVFVVPPEEDHTPPWCFFDAENPALSQIMERPETPEIGNLSFPSDDDTPTLSRHRPGAIDTAIMPRRSTETVSVVDALMSEEGHANEDSDSDSEFEGDMNFPDHSHAIQESNRSEPSRTHDREPANDSDVIEVVKVSRRKSSSDEQHDQERQSLRAFSDYKRTTTLKSRASKVFKSLKGSLRSSKPRVQDIFPLAPSSSSSSQISQEPESVNHPPQETVPRPRTPIVSRRGSRILSQLFVAPSLKSRSSVSSFDDSPSSPELNPVSSPPFSPQSDFTSNAPSRRSSFYNRADHDEARLKATSPTPTMASYSNKRRFSIMSLQKLFSFSSSTPNPHSHTASPVSFDEPDRATPIPRSTSCTPPSAASSVTTVSALSGPQTPTSTEVTPEPLVRSKDSTDLPVFDSFDSVFEKNAGLNLGLGLSLDSSPYPQPTTAPGGFSASGSLGSWGSITHNIKPSAKASSQIPRTHDDPGDTSLEMRLDSFHFDSISFDAGQF</sequence>
<dbReference type="EMBL" id="KL142385">
    <property type="protein sequence ID" value="KDR73418.1"/>
    <property type="molecule type" value="Genomic_DNA"/>
</dbReference>
<feature type="region of interest" description="Disordered" evidence="1">
    <location>
        <begin position="333"/>
        <end position="398"/>
    </location>
</feature>
<feature type="compositionally biased region" description="Polar residues" evidence="1">
    <location>
        <begin position="333"/>
        <end position="345"/>
    </location>
</feature>
<dbReference type="AlphaFoldDB" id="A0A067T333"/>
<feature type="compositionally biased region" description="Basic and acidic residues" evidence="1">
    <location>
        <begin position="145"/>
        <end position="166"/>
    </location>
</feature>
<gene>
    <name evidence="2" type="ORF">GALMADRAFT_251074</name>
</gene>
<evidence type="ECO:0000313" key="3">
    <source>
        <dbReference type="Proteomes" id="UP000027222"/>
    </source>
</evidence>
<feature type="compositionally biased region" description="Polar residues" evidence="1">
    <location>
        <begin position="380"/>
        <end position="389"/>
    </location>
</feature>
<feature type="region of interest" description="Disordered" evidence="1">
    <location>
        <begin position="36"/>
        <end position="315"/>
    </location>
</feature>
<feature type="compositionally biased region" description="Acidic residues" evidence="1">
    <location>
        <begin position="92"/>
        <end position="101"/>
    </location>
</feature>
<feature type="compositionally biased region" description="Basic and acidic residues" evidence="1">
    <location>
        <begin position="470"/>
        <end position="479"/>
    </location>
</feature>